<accession>T1JFW2</accession>
<evidence type="ECO:0000256" key="5">
    <source>
        <dbReference type="SAM" id="Phobius"/>
    </source>
</evidence>
<dbReference type="STRING" id="126957.T1JFW2"/>
<feature type="transmembrane region" description="Helical" evidence="5">
    <location>
        <begin position="558"/>
        <end position="579"/>
    </location>
</feature>
<feature type="domain" description="G-protein coupled receptors family 2 profile 2" evidence="6">
    <location>
        <begin position="333"/>
        <end position="581"/>
    </location>
</feature>
<feature type="transmembrane region" description="Helical" evidence="5">
    <location>
        <begin position="441"/>
        <end position="459"/>
    </location>
</feature>
<dbReference type="InterPro" id="IPR053231">
    <property type="entry name" value="GPCR_LN-TM7"/>
</dbReference>
<reference evidence="7" key="2">
    <citation type="submission" date="2015-02" db="UniProtKB">
        <authorList>
            <consortium name="EnsemblMetazoa"/>
        </authorList>
    </citation>
    <scope>IDENTIFICATION</scope>
</reference>
<evidence type="ECO:0000256" key="4">
    <source>
        <dbReference type="ARBA" id="ARBA00023136"/>
    </source>
</evidence>
<dbReference type="InterPro" id="IPR017981">
    <property type="entry name" value="GPCR_2-like_7TM"/>
</dbReference>
<dbReference type="PROSITE" id="PS50261">
    <property type="entry name" value="G_PROTEIN_RECEP_F2_4"/>
    <property type="match status" value="1"/>
</dbReference>
<dbReference type="Proteomes" id="UP000014500">
    <property type="component" value="Unassembled WGS sequence"/>
</dbReference>
<protein>
    <recommendedName>
        <fullName evidence="6">G-protein coupled receptors family 2 profile 2 domain-containing protein</fullName>
    </recommendedName>
</protein>
<dbReference type="PANTHER" id="PTHR45902:SF4">
    <property type="entry name" value="G-PROTEIN COUPLED RECEPTORS FAMILY 2 PROFILE 2 DOMAIN-CONTAINING PROTEIN"/>
    <property type="match status" value="1"/>
</dbReference>
<dbReference type="GO" id="GO:0016020">
    <property type="term" value="C:membrane"/>
    <property type="evidence" value="ECO:0007669"/>
    <property type="project" value="UniProtKB-SubCell"/>
</dbReference>
<dbReference type="CDD" id="cd15039">
    <property type="entry name" value="7tmB3_Methuselah-like"/>
    <property type="match status" value="1"/>
</dbReference>
<dbReference type="InterPro" id="IPR000832">
    <property type="entry name" value="GPCR_2_secretin-like"/>
</dbReference>
<name>T1JFW2_STRMM</name>
<dbReference type="HOGENOM" id="CLU_007551_1_1_1"/>
<evidence type="ECO:0000256" key="1">
    <source>
        <dbReference type="ARBA" id="ARBA00004141"/>
    </source>
</evidence>
<feature type="transmembrane region" description="Helical" evidence="5">
    <location>
        <begin position="336"/>
        <end position="356"/>
    </location>
</feature>
<evidence type="ECO:0000256" key="2">
    <source>
        <dbReference type="ARBA" id="ARBA00022692"/>
    </source>
</evidence>
<feature type="transmembrane region" description="Helical" evidence="5">
    <location>
        <begin position="530"/>
        <end position="552"/>
    </location>
</feature>
<dbReference type="EnsemblMetazoa" id="SMAR012728-RA">
    <property type="protein sequence ID" value="SMAR012728-PA"/>
    <property type="gene ID" value="SMAR012728"/>
</dbReference>
<keyword evidence="4 5" id="KW-0472">Membrane</keyword>
<dbReference type="eggNOG" id="ENOG502S1AD">
    <property type="taxonomic scope" value="Eukaryota"/>
</dbReference>
<evidence type="ECO:0000256" key="3">
    <source>
        <dbReference type="ARBA" id="ARBA00022989"/>
    </source>
</evidence>
<evidence type="ECO:0000313" key="7">
    <source>
        <dbReference type="EnsemblMetazoa" id="SMAR012728-PA"/>
    </source>
</evidence>
<evidence type="ECO:0000313" key="8">
    <source>
        <dbReference type="Proteomes" id="UP000014500"/>
    </source>
</evidence>
<dbReference type="AlphaFoldDB" id="T1JFW2"/>
<dbReference type="OMA" id="SSSESAX"/>
<keyword evidence="3 5" id="KW-1133">Transmembrane helix</keyword>
<feature type="transmembrane region" description="Helical" evidence="5">
    <location>
        <begin position="485"/>
        <end position="509"/>
    </location>
</feature>
<evidence type="ECO:0000259" key="6">
    <source>
        <dbReference type="PROSITE" id="PS50261"/>
    </source>
</evidence>
<sequence>MITSCPNDWSKDDDIRKKCERLENQITDYTYDLDSPVVSRITNTTYVNMYCAQCHRDTQLETMEAQLECNVQPNECVKSLLNASYAPTMRLWGRQDGFLAWFHMPQLVSDSQFRLQRRIRMCRPSVDQCDPEWPANTTETQKCQSFASYITKTSTTSTEIFDPDFPNVFKNPFCATCNYIDLFDNQECKMHLPSTAPQAPMPEIKIRASFSLLLDFSGGGHDVGTVSRCRRGQMFDSMHDKCIDLPCGRLFDAVDGVCKAKNDIIDHKLILLNDSCPKIIRNASDFNKLQNGSIIMISSGRVYHMGQYEVQDDVILICNDDEYQITSKFSAMQSTLSLIVLLVSVFFLTCHISIYGTFSKLRNLPGKSLLSLSVMLLCGQVLFFGVTRIRPGGFCEFIAVMMHFCFLSSFFWMNVMAVDICRTFTVLQYHSTSSAKKYKQYASYAWGFSALIVGSSIIVDNSNLFPTLKPNYGNAMCWISQRRGLLVFFAVPLAILLIENVIFFILTARGICRTTEEVKSIKKTKQKIRFFLYVKLALIMGFTWIIGFVAALAELDALWYGFIVLNGLQGTFIFFAFSFKKKVFIMVKEKYFTKKTNLGGSGKPEKKLSKSQATSMTNLNTTVTRISTSNLNINAVNAV</sequence>
<dbReference type="GO" id="GO:0007166">
    <property type="term" value="P:cell surface receptor signaling pathway"/>
    <property type="evidence" value="ECO:0007669"/>
    <property type="project" value="InterPro"/>
</dbReference>
<dbReference type="SUPFAM" id="SSF81321">
    <property type="entry name" value="Family A G protein-coupled receptor-like"/>
    <property type="match status" value="1"/>
</dbReference>
<dbReference type="GO" id="GO:0004930">
    <property type="term" value="F:G protein-coupled receptor activity"/>
    <property type="evidence" value="ECO:0007669"/>
    <property type="project" value="InterPro"/>
</dbReference>
<keyword evidence="2 5" id="KW-0812">Transmembrane</keyword>
<dbReference type="EMBL" id="JH432190">
    <property type="status" value="NOT_ANNOTATED_CDS"/>
    <property type="molecule type" value="Genomic_DNA"/>
</dbReference>
<dbReference type="PANTHER" id="PTHR45902">
    <property type="entry name" value="LATROPHILIN RECEPTOR-LIKE PROTEIN A"/>
    <property type="match status" value="1"/>
</dbReference>
<reference evidence="8" key="1">
    <citation type="submission" date="2011-05" db="EMBL/GenBank/DDBJ databases">
        <authorList>
            <person name="Richards S.R."/>
            <person name="Qu J."/>
            <person name="Jiang H."/>
            <person name="Jhangiani S.N."/>
            <person name="Agravi P."/>
            <person name="Goodspeed R."/>
            <person name="Gross S."/>
            <person name="Mandapat C."/>
            <person name="Jackson L."/>
            <person name="Mathew T."/>
            <person name="Pu L."/>
            <person name="Thornton R."/>
            <person name="Saada N."/>
            <person name="Wilczek-Boney K.B."/>
            <person name="Lee S."/>
            <person name="Kovar C."/>
            <person name="Wu Y."/>
            <person name="Scherer S.E."/>
            <person name="Worley K.C."/>
            <person name="Muzny D.M."/>
            <person name="Gibbs R."/>
        </authorList>
    </citation>
    <scope>NUCLEOTIDE SEQUENCE</scope>
    <source>
        <strain evidence="8">Brora</strain>
    </source>
</reference>
<keyword evidence="8" id="KW-1185">Reference proteome</keyword>
<organism evidence="7 8">
    <name type="scientific">Strigamia maritima</name>
    <name type="common">European centipede</name>
    <name type="synonym">Geophilus maritimus</name>
    <dbReference type="NCBI Taxonomy" id="126957"/>
    <lineage>
        <taxon>Eukaryota</taxon>
        <taxon>Metazoa</taxon>
        <taxon>Ecdysozoa</taxon>
        <taxon>Arthropoda</taxon>
        <taxon>Myriapoda</taxon>
        <taxon>Chilopoda</taxon>
        <taxon>Pleurostigmophora</taxon>
        <taxon>Geophilomorpha</taxon>
        <taxon>Linotaeniidae</taxon>
        <taxon>Strigamia</taxon>
    </lineage>
</organism>
<proteinExistence type="predicted"/>
<feature type="transmembrane region" description="Helical" evidence="5">
    <location>
        <begin position="368"/>
        <end position="386"/>
    </location>
</feature>
<dbReference type="Gene3D" id="1.20.1070.10">
    <property type="entry name" value="Rhodopsin 7-helix transmembrane proteins"/>
    <property type="match status" value="1"/>
</dbReference>
<comment type="subcellular location">
    <subcellularLocation>
        <location evidence="1">Membrane</location>
        <topology evidence="1">Multi-pass membrane protein</topology>
    </subcellularLocation>
</comment>
<feature type="transmembrane region" description="Helical" evidence="5">
    <location>
        <begin position="398"/>
        <end position="420"/>
    </location>
</feature>
<dbReference type="Pfam" id="PF00002">
    <property type="entry name" value="7tm_2"/>
    <property type="match status" value="1"/>
</dbReference>
<dbReference type="PhylomeDB" id="T1JFW2"/>